<reference evidence="2 3" key="1">
    <citation type="journal article" date="2016" name="Nat. Commun.">
        <title>Thousands of microbial genomes shed light on interconnected biogeochemical processes in an aquifer system.</title>
        <authorList>
            <person name="Anantharaman K."/>
            <person name="Brown C.T."/>
            <person name="Hug L.A."/>
            <person name="Sharon I."/>
            <person name="Castelle C.J."/>
            <person name="Probst A.J."/>
            <person name="Thomas B.C."/>
            <person name="Singh A."/>
            <person name="Wilkins M.J."/>
            <person name="Karaoz U."/>
            <person name="Brodie E.L."/>
            <person name="Williams K.H."/>
            <person name="Hubbard S.S."/>
            <person name="Banfield J.F."/>
        </authorList>
    </citation>
    <scope>NUCLEOTIDE SEQUENCE [LARGE SCALE GENOMIC DNA]</scope>
</reference>
<name>A0A1F4YDG5_9BACT</name>
<dbReference type="Proteomes" id="UP000178176">
    <property type="component" value="Unassembled WGS sequence"/>
</dbReference>
<sequence>MTSTKIIRADRPKIYYKDFTLLHSIPGATKRLNIRAIVQNGADLHITGSIHILPQARNSDSFLDIRVLILDEKSRADIRPQLEIQTSDVKASHAATISPVDPEQIFYLQARGLNYAQAQKLIVAGFLSHA</sequence>
<dbReference type="PANTHER" id="PTHR43575">
    <property type="entry name" value="PROTEIN ABCI7, CHLOROPLASTIC"/>
    <property type="match status" value="1"/>
</dbReference>
<dbReference type="EMBL" id="MEXH01000026">
    <property type="protein sequence ID" value="OGC91934.1"/>
    <property type="molecule type" value="Genomic_DNA"/>
</dbReference>
<dbReference type="Pfam" id="PF01458">
    <property type="entry name" value="SUFBD_core"/>
    <property type="match status" value="1"/>
</dbReference>
<dbReference type="InterPro" id="IPR000825">
    <property type="entry name" value="SUF_FeS_clus_asmbl_SufBD_core"/>
</dbReference>
<dbReference type="GO" id="GO:0016226">
    <property type="term" value="P:iron-sulfur cluster assembly"/>
    <property type="evidence" value="ECO:0007669"/>
    <property type="project" value="InterPro"/>
</dbReference>
<comment type="caution">
    <text evidence="2">The sequence shown here is derived from an EMBL/GenBank/DDBJ whole genome shotgun (WGS) entry which is preliminary data.</text>
</comment>
<dbReference type="SUPFAM" id="SSF101960">
    <property type="entry name" value="Stabilizer of iron transporter SufD"/>
    <property type="match status" value="1"/>
</dbReference>
<gene>
    <name evidence="2" type="ORF">A2876_03255</name>
</gene>
<dbReference type="InterPro" id="IPR037284">
    <property type="entry name" value="SUF_FeS_clus_asmbl_SufBD_sf"/>
</dbReference>
<protein>
    <recommendedName>
        <fullName evidence="1">SUF system FeS cluster assembly SufBD core domain-containing protein</fullName>
    </recommendedName>
</protein>
<dbReference type="AlphaFoldDB" id="A0A1F4YDG5"/>
<accession>A0A1F4YDG5</accession>
<dbReference type="InterPro" id="IPR055346">
    <property type="entry name" value="Fe-S_cluster_assembly_SufBD"/>
</dbReference>
<evidence type="ECO:0000313" key="2">
    <source>
        <dbReference type="EMBL" id="OGC91934.1"/>
    </source>
</evidence>
<evidence type="ECO:0000259" key="1">
    <source>
        <dbReference type="Pfam" id="PF01458"/>
    </source>
</evidence>
<organism evidence="2 3">
    <name type="scientific">Candidatus Amesbacteria bacterium RIFCSPHIGHO2_01_FULL_48_32b</name>
    <dbReference type="NCBI Taxonomy" id="1797253"/>
    <lineage>
        <taxon>Bacteria</taxon>
        <taxon>Candidatus Amesiibacteriota</taxon>
    </lineage>
</organism>
<dbReference type="PANTHER" id="PTHR43575:SF1">
    <property type="entry name" value="PROTEIN ABCI7, CHLOROPLASTIC"/>
    <property type="match status" value="1"/>
</dbReference>
<evidence type="ECO:0000313" key="3">
    <source>
        <dbReference type="Proteomes" id="UP000178176"/>
    </source>
</evidence>
<proteinExistence type="predicted"/>
<feature type="domain" description="SUF system FeS cluster assembly SufBD core" evidence="1">
    <location>
        <begin position="20"/>
        <end position="126"/>
    </location>
</feature>